<feature type="region of interest" description="Disordered" evidence="1">
    <location>
        <begin position="472"/>
        <end position="682"/>
    </location>
</feature>
<evidence type="ECO:0000313" key="5">
    <source>
        <dbReference type="Proteomes" id="UP000191672"/>
    </source>
</evidence>
<evidence type="ECO:0000256" key="2">
    <source>
        <dbReference type="SAM" id="Phobius"/>
    </source>
</evidence>
<accession>A0A1V6Q6Q5</accession>
<keyword evidence="5" id="KW-1185">Reference proteome</keyword>
<name>A0A1V6Q6Q5_9EURO</name>
<evidence type="ECO:0000313" key="4">
    <source>
        <dbReference type="EMBL" id="OQD84911.1"/>
    </source>
</evidence>
<dbReference type="InterPro" id="IPR018253">
    <property type="entry name" value="DnaJ_domain_CS"/>
</dbReference>
<dbReference type="EMBL" id="MDYN01000011">
    <property type="protein sequence ID" value="OQD84911.1"/>
    <property type="molecule type" value="Genomic_DNA"/>
</dbReference>
<dbReference type="PROSITE" id="PS00636">
    <property type="entry name" value="DNAJ_1"/>
    <property type="match status" value="1"/>
</dbReference>
<dbReference type="InterPro" id="IPR001623">
    <property type="entry name" value="DnaJ_domain"/>
</dbReference>
<feature type="domain" description="J" evidence="3">
    <location>
        <begin position="9"/>
        <end position="75"/>
    </location>
</feature>
<sequence length="1000" mass="108737">MVKSDVRRDYYADLGLQPSAEAEDVKKQFRKLALKYHPDRNPGREAEFNAKFQAIQAANEILSDPQQRLKYDTDRLRAGYGKFYGPPPTKANTQRKTQPSAWPRPTATPSGPPPPEWAHPKQQTGPSAGARRYASHARAGPQQWQKPQDDGQTRADAFRGFSNMRGSHGWQGFDPATGRAPGAAPGPGAQRHPFGNPRPKSAFETFQKAYSKTDVPKKKQGFAPGAAGGDEPMARNTSAYSSSSRAERPRTQYFESAVPPTAKKPAAPEPPQPPFSPEFERTSRGYSQTGKGERTFVSSTPLGRSESVRTPSGSYQTNARKPTTPTSGRSGRHRSVSPRPSKTANNYDSTSASESEDNQDNEYVPRSNGPKPKAVPKSRLRPNQKVSDMYRQERPGPGTGHTSDSAAFPKGSNRADQQYQPAGSPSTAKNDPPTPKERPQSTTFGRSSTNDLHKKFSAEDWREHLGQFDLFGSASTSTSKESLPRSPNSQTRGRTNNRRGTQTSTGSPLPNPFGPTPFHQPTSPQQQQQPTPFAQAKFSADSWAESLRNMTWAPAPENVRQAKPPQSRSPKKQPRATKLRSHPQPANVTTEADEAEETINGEGSTQPNGTATPDVEAMDLDDDLPTPPDIPCVPGKVSVDGSDGPSSTSASYPDLGSHAPDAPPVKKTKTPPKAEASAANADARAPLFNLENLRNTVPFSSTTGGGIENLEDVHATLPFESQAKQQTTTKRDIKPRELQLPNPPRRPWAPKPAPLDPTSTQIVLSRDKWQWYVSAMGTYMHEWNAFNRRMLKHFNARQEANETGLAPGWISAVGDSSRLKINGADDDDSNGANAKTKIREDADDLDEFLVPGSSKGGFSAYLRGVEEDIQVRKHWDVACELHPALSTSTASALPANTTTAAPESSSSSTSGGLIAGAVGGGVSGLLIIVALTWFISRRWYQSRRSSESQGAFVDRGKSGTVSGFNNEFSKLSENKQRMGELYDLSRVRNELPAHTPGRIE</sequence>
<dbReference type="PANTHER" id="PTHR24074">
    <property type="entry name" value="CO-CHAPERONE PROTEIN DJLA"/>
    <property type="match status" value="1"/>
</dbReference>
<feature type="compositionally biased region" description="Polar residues" evidence="1">
    <location>
        <begin position="601"/>
        <end position="611"/>
    </location>
</feature>
<dbReference type="PRINTS" id="PR00625">
    <property type="entry name" value="JDOMAIN"/>
</dbReference>
<feature type="compositionally biased region" description="Pro residues" evidence="1">
    <location>
        <begin position="267"/>
        <end position="276"/>
    </location>
</feature>
<proteinExistence type="predicted"/>
<keyword evidence="2" id="KW-1133">Transmembrane helix</keyword>
<feature type="compositionally biased region" description="Basic and acidic residues" evidence="1">
    <location>
        <begin position="67"/>
        <end position="77"/>
    </location>
</feature>
<gene>
    <name evidence="4" type="ORF">PENANT_c011G02180</name>
</gene>
<dbReference type="SMART" id="SM00271">
    <property type="entry name" value="DnaJ"/>
    <property type="match status" value="1"/>
</dbReference>
<dbReference type="STRING" id="416450.A0A1V6Q6Q5"/>
<evidence type="ECO:0000259" key="3">
    <source>
        <dbReference type="PROSITE" id="PS50076"/>
    </source>
</evidence>
<feature type="region of interest" description="Disordered" evidence="1">
    <location>
        <begin position="888"/>
        <end position="910"/>
    </location>
</feature>
<feature type="region of interest" description="Disordered" evidence="1">
    <location>
        <begin position="64"/>
        <end position="455"/>
    </location>
</feature>
<dbReference type="Gene3D" id="1.10.287.110">
    <property type="entry name" value="DnaJ domain"/>
    <property type="match status" value="1"/>
</dbReference>
<feature type="transmembrane region" description="Helical" evidence="2">
    <location>
        <begin position="913"/>
        <end position="935"/>
    </location>
</feature>
<comment type="caution">
    <text evidence="4">The sequence shown here is derived from an EMBL/GenBank/DDBJ whole genome shotgun (WGS) entry which is preliminary data.</text>
</comment>
<feature type="compositionally biased region" description="Polar residues" evidence="1">
    <location>
        <begin position="284"/>
        <end position="329"/>
    </location>
</feature>
<organism evidence="4 5">
    <name type="scientific">Penicillium antarcticum</name>
    <dbReference type="NCBI Taxonomy" id="416450"/>
    <lineage>
        <taxon>Eukaryota</taxon>
        <taxon>Fungi</taxon>
        <taxon>Dikarya</taxon>
        <taxon>Ascomycota</taxon>
        <taxon>Pezizomycotina</taxon>
        <taxon>Eurotiomycetes</taxon>
        <taxon>Eurotiomycetidae</taxon>
        <taxon>Eurotiales</taxon>
        <taxon>Aspergillaceae</taxon>
        <taxon>Penicillium</taxon>
    </lineage>
</organism>
<dbReference type="AlphaFoldDB" id="A0A1V6Q6Q5"/>
<evidence type="ECO:0000256" key="1">
    <source>
        <dbReference type="SAM" id="MobiDB-lite"/>
    </source>
</evidence>
<dbReference type="FunFam" id="1.10.287.110:FF:000096">
    <property type="entry name" value="DnaJ domain protein"/>
    <property type="match status" value="1"/>
</dbReference>
<dbReference type="CDD" id="cd06257">
    <property type="entry name" value="DnaJ"/>
    <property type="match status" value="1"/>
</dbReference>
<feature type="compositionally biased region" description="Low complexity" evidence="1">
    <location>
        <begin position="488"/>
        <end position="506"/>
    </location>
</feature>
<feature type="compositionally biased region" description="Low complexity" evidence="1">
    <location>
        <begin position="671"/>
        <end position="682"/>
    </location>
</feature>
<feature type="compositionally biased region" description="Basic residues" evidence="1">
    <location>
        <begin position="569"/>
        <end position="581"/>
    </location>
</feature>
<dbReference type="SUPFAM" id="SSF46565">
    <property type="entry name" value="Chaperone J-domain"/>
    <property type="match status" value="1"/>
</dbReference>
<dbReference type="InterPro" id="IPR036869">
    <property type="entry name" value="J_dom_sf"/>
</dbReference>
<feature type="compositionally biased region" description="Polar residues" evidence="1">
    <location>
        <begin position="338"/>
        <end position="353"/>
    </location>
</feature>
<reference evidence="5" key="1">
    <citation type="journal article" date="2017" name="Nat. Microbiol.">
        <title>Global analysis of biosynthetic gene clusters reveals vast potential of secondary metabolite production in Penicillium species.</title>
        <authorList>
            <person name="Nielsen J.C."/>
            <person name="Grijseels S."/>
            <person name="Prigent S."/>
            <person name="Ji B."/>
            <person name="Dainat J."/>
            <person name="Nielsen K.F."/>
            <person name="Frisvad J.C."/>
            <person name="Workman M."/>
            <person name="Nielsen J."/>
        </authorList>
    </citation>
    <scope>NUCLEOTIDE SEQUENCE [LARGE SCALE GENOMIC DNA]</scope>
    <source>
        <strain evidence="5">IBT 31811</strain>
    </source>
</reference>
<feature type="compositionally biased region" description="Basic and acidic residues" evidence="1">
    <location>
        <begin position="147"/>
        <end position="157"/>
    </location>
</feature>
<keyword evidence="2" id="KW-0812">Transmembrane</keyword>
<feature type="compositionally biased region" description="Polar residues" evidence="1">
    <location>
        <begin position="90"/>
        <end position="100"/>
    </location>
</feature>
<dbReference type="Proteomes" id="UP000191672">
    <property type="component" value="Unassembled WGS sequence"/>
</dbReference>
<protein>
    <recommendedName>
        <fullName evidence="3">J domain-containing protein</fullName>
    </recommendedName>
</protein>
<feature type="compositionally biased region" description="Polar residues" evidence="1">
    <location>
        <begin position="473"/>
        <end position="487"/>
    </location>
</feature>
<dbReference type="Pfam" id="PF00226">
    <property type="entry name" value="DnaJ"/>
    <property type="match status" value="1"/>
</dbReference>
<dbReference type="InterPro" id="IPR050817">
    <property type="entry name" value="DjlA_DnaK_co-chaperone"/>
</dbReference>
<feature type="region of interest" description="Disordered" evidence="1">
    <location>
        <begin position="720"/>
        <end position="759"/>
    </location>
</feature>
<feature type="compositionally biased region" description="Pro residues" evidence="1">
    <location>
        <begin position="741"/>
        <end position="755"/>
    </location>
</feature>
<feature type="compositionally biased region" description="Low complexity" evidence="1">
    <location>
        <begin position="175"/>
        <end position="189"/>
    </location>
</feature>
<feature type="compositionally biased region" description="Polar residues" evidence="1">
    <location>
        <begin position="440"/>
        <end position="450"/>
    </location>
</feature>
<keyword evidence="2" id="KW-0472">Membrane</keyword>
<feature type="compositionally biased region" description="Polar residues" evidence="1">
    <location>
        <begin position="235"/>
        <end position="244"/>
    </location>
</feature>
<feature type="compositionally biased region" description="Polar residues" evidence="1">
    <location>
        <begin position="414"/>
        <end position="429"/>
    </location>
</feature>
<feature type="compositionally biased region" description="Low complexity" evidence="1">
    <location>
        <begin position="516"/>
        <end position="532"/>
    </location>
</feature>
<dbReference type="PROSITE" id="PS50076">
    <property type="entry name" value="DNAJ_2"/>
    <property type="match status" value="1"/>
</dbReference>